<name>A0ABD3VSP3_SINWO</name>
<dbReference type="Proteomes" id="UP001634394">
    <property type="component" value="Unassembled WGS sequence"/>
</dbReference>
<sequence>MEVKQMTMFCILMIVLVVGARPSGEVVKECVARRRHCRPHEGLMPYSPEWYEKVKLCSSTE</sequence>
<accession>A0ABD3VSP3</accession>
<dbReference type="AlphaFoldDB" id="A0ABD3VSP3"/>
<keyword evidence="4" id="KW-1185">Reference proteome</keyword>
<evidence type="ECO:0000313" key="2">
    <source>
        <dbReference type="EMBL" id="KAL3864617.1"/>
    </source>
</evidence>
<protein>
    <submittedName>
        <fullName evidence="2">Uncharacterized protein</fullName>
    </submittedName>
</protein>
<feature type="signal peptide" evidence="1">
    <location>
        <begin position="1"/>
        <end position="20"/>
    </location>
</feature>
<feature type="non-terminal residue" evidence="2">
    <location>
        <position position="61"/>
    </location>
</feature>
<comment type="caution">
    <text evidence="2">The sequence shown here is derived from an EMBL/GenBank/DDBJ whole genome shotgun (WGS) entry which is preliminary data.</text>
</comment>
<gene>
    <name evidence="2" type="ORF">ACJMK2_006282</name>
    <name evidence="3" type="ORF">ACJMK2_006475</name>
</gene>
<evidence type="ECO:0000256" key="1">
    <source>
        <dbReference type="SAM" id="SignalP"/>
    </source>
</evidence>
<evidence type="ECO:0000313" key="3">
    <source>
        <dbReference type="EMBL" id="KAL3864823.1"/>
    </source>
</evidence>
<dbReference type="EMBL" id="JBJQND010000010">
    <property type="protein sequence ID" value="KAL3864617.1"/>
    <property type="molecule type" value="Genomic_DNA"/>
</dbReference>
<dbReference type="EMBL" id="JBJQND010000010">
    <property type="protein sequence ID" value="KAL3864823.1"/>
    <property type="molecule type" value="Genomic_DNA"/>
</dbReference>
<reference evidence="2 4" key="1">
    <citation type="submission" date="2024-11" db="EMBL/GenBank/DDBJ databases">
        <title>Chromosome-level genome assembly of the freshwater bivalve Anodonta woodiana.</title>
        <authorList>
            <person name="Chen X."/>
        </authorList>
    </citation>
    <scope>NUCLEOTIDE SEQUENCE [LARGE SCALE GENOMIC DNA]</scope>
    <source>
        <strain evidence="2">MN2024</strain>
        <tissue evidence="2">Gills</tissue>
    </source>
</reference>
<feature type="chain" id="PRO_5044725141" evidence="1">
    <location>
        <begin position="21"/>
        <end position="61"/>
    </location>
</feature>
<keyword evidence="1" id="KW-0732">Signal</keyword>
<organism evidence="2 4">
    <name type="scientific">Sinanodonta woodiana</name>
    <name type="common">Chinese pond mussel</name>
    <name type="synonym">Anodonta woodiana</name>
    <dbReference type="NCBI Taxonomy" id="1069815"/>
    <lineage>
        <taxon>Eukaryota</taxon>
        <taxon>Metazoa</taxon>
        <taxon>Spiralia</taxon>
        <taxon>Lophotrochozoa</taxon>
        <taxon>Mollusca</taxon>
        <taxon>Bivalvia</taxon>
        <taxon>Autobranchia</taxon>
        <taxon>Heteroconchia</taxon>
        <taxon>Palaeoheterodonta</taxon>
        <taxon>Unionida</taxon>
        <taxon>Unionoidea</taxon>
        <taxon>Unionidae</taxon>
        <taxon>Unioninae</taxon>
        <taxon>Sinanodonta</taxon>
    </lineage>
</organism>
<evidence type="ECO:0000313" key="4">
    <source>
        <dbReference type="Proteomes" id="UP001634394"/>
    </source>
</evidence>
<proteinExistence type="predicted"/>